<evidence type="ECO:0000256" key="2">
    <source>
        <dbReference type="ARBA" id="ARBA00006222"/>
    </source>
</evidence>
<dbReference type="EMBL" id="CP092621">
    <property type="protein sequence ID" value="UMM20769.1"/>
    <property type="molecule type" value="Genomic_DNA"/>
</dbReference>
<dbReference type="InterPro" id="IPR013873">
    <property type="entry name" value="Cdc37_C"/>
</dbReference>
<feature type="domain" description="Cdc37 Hsp90 binding" evidence="8">
    <location>
        <begin position="146"/>
        <end position="303"/>
    </location>
</feature>
<accession>A0AAE9EIK4</accession>
<gene>
    <name evidence="10" type="ORF">L5515_015915</name>
</gene>
<evidence type="ECO:0000256" key="6">
    <source>
        <dbReference type="SAM" id="MobiDB-lite"/>
    </source>
</evidence>
<dbReference type="SMART" id="SM01070">
    <property type="entry name" value="CDC37_M"/>
    <property type="match status" value="1"/>
</dbReference>
<proteinExistence type="inferred from homology"/>
<keyword evidence="11" id="KW-1185">Reference proteome</keyword>
<reference evidence="10 11" key="1">
    <citation type="submission" date="2022-04" db="EMBL/GenBank/DDBJ databases">
        <title>Chromosome-level reference genomes for two strains of Caenorhabditis briggsae: an improved platform for comparative genomics.</title>
        <authorList>
            <person name="Stevens L."/>
            <person name="Andersen E."/>
        </authorList>
    </citation>
    <scope>NUCLEOTIDE SEQUENCE [LARGE SCALE GENOMIC DNA]</scope>
    <source>
        <strain evidence="10">VX34</strain>
        <tissue evidence="10">Whole-organism</tissue>
    </source>
</reference>
<dbReference type="Proteomes" id="UP000829354">
    <property type="component" value="Chromosome II"/>
</dbReference>
<evidence type="ECO:0000259" key="7">
    <source>
        <dbReference type="SMART" id="SM01069"/>
    </source>
</evidence>
<evidence type="ECO:0000256" key="3">
    <source>
        <dbReference type="ARBA" id="ARBA00022490"/>
    </source>
</evidence>
<dbReference type="InterPro" id="IPR038189">
    <property type="entry name" value="Cdc37_Hsp90-bd_sf"/>
</dbReference>
<keyword evidence="3" id="KW-0963">Cytoplasm</keyword>
<sequence length="390" mass="45090">MCECEERQQFRLPDIASSKKMPIDYSKWKDIEVSDDEDDTHPNIDTPSLHRWRHQARLERMAEQKMAKEQLEKDKSTTSKKMEDLEKKLAEATTDCKSDIQKQIDDVKRQEEEWRKKEAELEEKERLAPWNVDTIGHEAFSTSRINKITDKKPVPKKTDEEDSKDMGTFFQENESLLERLGSLKGGCKATEIFLAEHPHMASDYSANWLTIEALNAAIVEDEPKMKTMAEQCIIIQYLIELSKSLNAVPTNTSIQKQFFKKFEAADPSYMKHYHDEVKAFEDRLRTRAQTKREAAMEEVENEERAKRIEASPGGLDPQEVFEELPEEMRKCFESHDIEALKGLAQVMDEEVFKFHFDRCIASGLWVPGKADEEEEEEEAVASTSNDSAAN</sequence>
<dbReference type="InterPro" id="IPR013855">
    <property type="entry name" value="Cdc37_N_dom"/>
</dbReference>
<evidence type="ECO:0000259" key="9">
    <source>
        <dbReference type="SMART" id="SM01071"/>
    </source>
</evidence>
<feature type="compositionally biased region" description="Polar residues" evidence="6">
    <location>
        <begin position="381"/>
        <end position="390"/>
    </location>
</feature>
<organism evidence="10 11">
    <name type="scientific">Caenorhabditis briggsae</name>
    <dbReference type="NCBI Taxonomy" id="6238"/>
    <lineage>
        <taxon>Eukaryota</taxon>
        <taxon>Metazoa</taxon>
        <taxon>Ecdysozoa</taxon>
        <taxon>Nematoda</taxon>
        <taxon>Chromadorea</taxon>
        <taxon>Rhabditida</taxon>
        <taxon>Rhabditina</taxon>
        <taxon>Rhabditomorpha</taxon>
        <taxon>Rhabditoidea</taxon>
        <taxon>Rhabditidae</taxon>
        <taxon>Peloderinae</taxon>
        <taxon>Caenorhabditis</taxon>
    </lineage>
</organism>
<dbReference type="SMART" id="SM01071">
    <property type="entry name" value="CDC37_N"/>
    <property type="match status" value="1"/>
</dbReference>
<dbReference type="GO" id="GO:0005737">
    <property type="term" value="C:cytoplasm"/>
    <property type="evidence" value="ECO:0007669"/>
    <property type="project" value="UniProtKB-SubCell"/>
</dbReference>
<evidence type="ECO:0000256" key="4">
    <source>
        <dbReference type="ARBA" id="ARBA00023186"/>
    </source>
</evidence>
<dbReference type="Pfam" id="PF08565">
    <property type="entry name" value="CDC37_M"/>
    <property type="match status" value="1"/>
</dbReference>
<feature type="domain" description="Cdc37 C-terminal" evidence="7">
    <location>
        <begin position="309"/>
        <end position="387"/>
    </location>
</feature>
<evidence type="ECO:0000313" key="10">
    <source>
        <dbReference type="EMBL" id="UMM20769.1"/>
    </source>
</evidence>
<dbReference type="AlphaFoldDB" id="A0AAE9EIK4"/>
<dbReference type="InterPro" id="IPR004918">
    <property type="entry name" value="Cdc37"/>
</dbReference>
<dbReference type="Pfam" id="PF08564">
    <property type="entry name" value="CDC37_C"/>
    <property type="match status" value="1"/>
</dbReference>
<dbReference type="InterPro" id="IPR013874">
    <property type="entry name" value="Cdc37_Hsp90-bd"/>
</dbReference>
<evidence type="ECO:0000256" key="1">
    <source>
        <dbReference type="ARBA" id="ARBA00004496"/>
    </source>
</evidence>
<feature type="domain" description="Cdc37 N-terminal" evidence="9">
    <location>
        <begin position="22"/>
        <end position="143"/>
    </location>
</feature>
<feature type="region of interest" description="Disordered" evidence="6">
    <location>
        <begin position="294"/>
        <end position="317"/>
    </location>
</feature>
<dbReference type="SMART" id="SM01069">
    <property type="entry name" value="CDC37_C"/>
    <property type="match status" value="1"/>
</dbReference>
<name>A0AAE9EIK4_CAEBR</name>
<dbReference type="PANTHER" id="PTHR12800:SF4">
    <property type="entry name" value="HSP90 CO-CHAPERONE CDC37"/>
    <property type="match status" value="1"/>
</dbReference>
<dbReference type="FunFam" id="1.20.58.610:FF:000001">
    <property type="entry name" value="Hsp90 co-chaperone Cdc37-like 1"/>
    <property type="match status" value="1"/>
</dbReference>
<dbReference type="PANTHER" id="PTHR12800">
    <property type="entry name" value="CDC37-RELATED"/>
    <property type="match status" value="1"/>
</dbReference>
<comment type="similarity">
    <text evidence="2">Belongs to the CDC37 family.</text>
</comment>
<dbReference type="Pfam" id="PF03234">
    <property type="entry name" value="CDC37_N"/>
    <property type="match status" value="1"/>
</dbReference>
<feature type="region of interest" description="Disordered" evidence="6">
    <location>
        <begin position="62"/>
        <end position="81"/>
    </location>
</feature>
<evidence type="ECO:0000259" key="8">
    <source>
        <dbReference type="SMART" id="SM01070"/>
    </source>
</evidence>
<dbReference type="GO" id="GO:0019901">
    <property type="term" value="F:protein kinase binding"/>
    <property type="evidence" value="ECO:0007669"/>
    <property type="project" value="InterPro"/>
</dbReference>
<dbReference type="Gene3D" id="1.20.58.610">
    <property type="entry name" value="Cdc37, Hsp90 binding domain"/>
    <property type="match status" value="1"/>
</dbReference>
<evidence type="ECO:0000256" key="5">
    <source>
        <dbReference type="ARBA" id="ARBA00031396"/>
    </source>
</evidence>
<protein>
    <recommendedName>
        <fullName evidence="5">Hsp90 chaperone protein kinase-targeting subunit</fullName>
    </recommendedName>
</protein>
<feature type="region of interest" description="Disordered" evidence="6">
    <location>
        <begin position="367"/>
        <end position="390"/>
    </location>
</feature>
<evidence type="ECO:0000313" key="11">
    <source>
        <dbReference type="Proteomes" id="UP000829354"/>
    </source>
</evidence>
<dbReference type="SUPFAM" id="SSF101391">
    <property type="entry name" value="Hsp90 co-chaperone CDC37"/>
    <property type="match status" value="1"/>
</dbReference>
<keyword evidence="4" id="KW-0143">Chaperone</keyword>
<comment type="subcellular location">
    <subcellularLocation>
        <location evidence="1">Cytoplasm</location>
    </subcellularLocation>
</comment>
<dbReference type="Gene3D" id="6.10.140.250">
    <property type="match status" value="1"/>
</dbReference>